<keyword evidence="1" id="KW-0732">Signal</keyword>
<evidence type="ECO:0000313" key="2">
    <source>
        <dbReference type="EMBL" id="GAA6114173.1"/>
    </source>
</evidence>
<evidence type="ECO:0000256" key="1">
    <source>
        <dbReference type="SAM" id="SignalP"/>
    </source>
</evidence>
<name>A0ABP9ZH89_9LACO</name>
<evidence type="ECO:0000313" key="3">
    <source>
        <dbReference type="Proteomes" id="UP001438112"/>
    </source>
</evidence>
<proteinExistence type="predicted"/>
<organism evidence="2 3">
    <name type="scientific">Apilactobacillus apinorum</name>
    <dbReference type="NCBI Taxonomy" id="1218495"/>
    <lineage>
        <taxon>Bacteria</taxon>
        <taxon>Bacillati</taxon>
        <taxon>Bacillota</taxon>
        <taxon>Bacilli</taxon>
        <taxon>Lactobacillales</taxon>
        <taxon>Lactobacillaceae</taxon>
        <taxon>Apilactobacillus</taxon>
    </lineage>
</organism>
<keyword evidence="3" id="KW-1185">Reference proteome</keyword>
<feature type="signal peptide" evidence="1">
    <location>
        <begin position="1"/>
        <end position="23"/>
    </location>
</feature>
<protein>
    <recommendedName>
        <fullName evidence="4">Surface layer protein A domain-containing protein</fullName>
    </recommendedName>
</protein>
<gene>
    <name evidence="2" type="ORF">AP20H10_05360</name>
</gene>
<comment type="caution">
    <text evidence="2">The sequence shown here is derived from an EMBL/GenBank/DDBJ whole genome shotgun (WGS) entry which is preliminary data.</text>
</comment>
<accession>A0ABP9ZH89</accession>
<sequence length="352" mass="38682">MKLKKTIVSLLAAVVVLATPAVAANAKALPNKNSNYWSQSRSIKTTRSITAYEHSVSNNTLSNTVLKKKTIKKGTTLTVSRINNNHKEWLLSGIKSSNGAVWITKQNTTSWMKIYVDPAFSTRFVKTTKDIKIVAHKVVNNVIQSKVAKKATIQKGATIYTRKLANNGGWIIFGNNVPNYKGAWVYTSTKSNWMDVQKVFSTKFSTVSSANPTSSGYVDGYFSLALGSYNAGGNTIYPGDSVKVAKTSDSSLSIIVNGSTYNFNSNDSNPTATLTNTYLQNVTKDGKTTGRMIVAKYAPNDSRNVLVKGFQPAQGDEWLTIRSDHQSYNVYVYVPMLNGWLFSNVYTPSNNQ</sequence>
<dbReference type="EMBL" id="BAABVV010000028">
    <property type="protein sequence ID" value="GAA6114173.1"/>
    <property type="molecule type" value="Genomic_DNA"/>
</dbReference>
<dbReference type="Proteomes" id="UP001438112">
    <property type="component" value="Unassembled WGS sequence"/>
</dbReference>
<feature type="chain" id="PRO_5045321724" description="Surface layer protein A domain-containing protein" evidence="1">
    <location>
        <begin position="24"/>
        <end position="352"/>
    </location>
</feature>
<evidence type="ECO:0008006" key="4">
    <source>
        <dbReference type="Google" id="ProtNLM"/>
    </source>
</evidence>
<dbReference type="RefSeq" id="WP_353317560.1">
    <property type="nucleotide sequence ID" value="NZ_BAABVV010000028.1"/>
</dbReference>
<reference evidence="2 3" key="1">
    <citation type="submission" date="2024-03" db="EMBL/GenBank/DDBJ databases">
        <title>Inconsistent identification of Apilactobacillus kunkeei-related strains obtained by well-developed overall genome related indices.</title>
        <authorList>
            <person name="Maeno S."/>
            <person name="Endo A."/>
        </authorList>
    </citation>
    <scope>NUCLEOTIDE SEQUENCE [LARGE SCALE GENOMIC DNA]</scope>
    <source>
        <strain evidence="2 3">20H-10</strain>
    </source>
</reference>